<evidence type="ECO:0000256" key="1">
    <source>
        <dbReference type="ARBA" id="ARBA00006247"/>
    </source>
</evidence>
<dbReference type="InterPro" id="IPR011650">
    <property type="entry name" value="Peptidase_M20_dimer"/>
</dbReference>
<comment type="caution">
    <text evidence="7">The sequence shown here is derived from an EMBL/GenBank/DDBJ whole genome shotgun (WGS) entry which is preliminary data.</text>
</comment>
<dbReference type="PANTHER" id="PTHR45962">
    <property type="entry name" value="N-FATTY-ACYL-AMINO ACID SYNTHASE/HYDROLASE PM20D1"/>
    <property type="match status" value="1"/>
</dbReference>
<dbReference type="Pfam" id="PF01546">
    <property type="entry name" value="Peptidase_M20"/>
    <property type="match status" value="1"/>
</dbReference>
<evidence type="ECO:0000256" key="5">
    <source>
        <dbReference type="ARBA" id="ARBA00022833"/>
    </source>
</evidence>
<dbReference type="Gene3D" id="1.10.150.900">
    <property type="match status" value="1"/>
</dbReference>
<dbReference type="Pfam" id="PF07687">
    <property type="entry name" value="M20_dimer"/>
    <property type="match status" value="1"/>
</dbReference>
<organism evidence="7 8">
    <name type="scientific">Nocardioides oleivorans</name>
    <dbReference type="NCBI Taxonomy" id="273676"/>
    <lineage>
        <taxon>Bacteria</taxon>
        <taxon>Bacillati</taxon>
        <taxon>Actinomycetota</taxon>
        <taxon>Actinomycetes</taxon>
        <taxon>Propionibacteriales</taxon>
        <taxon>Nocardioidaceae</taxon>
        <taxon>Nocardioides</taxon>
    </lineage>
</organism>
<sequence>MTDGPTPRVVSALQALVRIPTVSDRDPSRIDTDAFDRLLAELATQFPLLHARLELTRVGTHGLLFRWAGASTERPVVLMAHLDVVPVDGEAPWQHEPFGGEIHDSDSGPAIWGRGTLDDKGCVAGICEAVESLLESGHVPAQDVWLSFGCDEEVSGTAATEAVAVLRERGVTPWLVLDEGGAIAGGAFPGVKAPLGVIGVTEKGTTSLELVAEGRGGHASTPARNGPTARLARAILNVEKAPFPASAPAPTLELMRRLAPHVPLPLRPVLKPLLGNADRLAPVVTRALLAAGPEAAAMTRTTVATTTLSGSPALNVIASTAKAGLNIRVMVGDTVAGVVEHVRRAVADDSIRIDVVEAGEPSPISPMDEAFELVESCITAVFPEAVPTPYVMMAATDSRHFTAISEHVYRFAPFRMTKAQRQAIHSYDEHIGVADLVDGARWYQLLIERLPA</sequence>
<evidence type="ECO:0000313" key="8">
    <source>
        <dbReference type="Proteomes" id="UP000294071"/>
    </source>
</evidence>
<name>A0A4Q2S212_9ACTN</name>
<dbReference type="GO" id="GO:0008233">
    <property type="term" value="F:peptidase activity"/>
    <property type="evidence" value="ECO:0007669"/>
    <property type="project" value="UniProtKB-KW"/>
</dbReference>
<protein>
    <submittedName>
        <fullName evidence="7">M20/M25/M40 family metallo-hydrolase</fullName>
    </submittedName>
</protein>
<dbReference type="Gene3D" id="3.40.630.10">
    <property type="entry name" value="Zn peptidases"/>
    <property type="match status" value="1"/>
</dbReference>
<gene>
    <name evidence="7" type="ORF">EUA93_08580</name>
</gene>
<accession>A0A4Q2S212</accession>
<keyword evidence="3" id="KW-0479">Metal-binding</keyword>
<dbReference type="EMBL" id="SDWT01000001">
    <property type="protein sequence ID" value="RYB94394.1"/>
    <property type="molecule type" value="Genomic_DNA"/>
</dbReference>
<evidence type="ECO:0000256" key="2">
    <source>
        <dbReference type="ARBA" id="ARBA00022670"/>
    </source>
</evidence>
<dbReference type="GO" id="GO:0006508">
    <property type="term" value="P:proteolysis"/>
    <property type="evidence" value="ECO:0007669"/>
    <property type="project" value="UniProtKB-KW"/>
</dbReference>
<proteinExistence type="inferred from homology"/>
<keyword evidence="8" id="KW-1185">Reference proteome</keyword>
<dbReference type="OrthoDB" id="3665926at2"/>
<dbReference type="SUPFAM" id="SSF53187">
    <property type="entry name" value="Zn-dependent exopeptidases"/>
    <property type="match status" value="1"/>
</dbReference>
<keyword evidence="5" id="KW-0862">Zinc</keyword>
<dbReference type="SUPFAM" id="SSF55031">
    <property type="entry name" value="Bacterial exopeptidase dimerisation domain"/>
    <property type="match status" value="1"/>
</dbReference>
<evidence type="ECO:0000256" key="3">
    <source>
        <dbReference type="ARBA" id="ARBA00022723"/>
    </source>
</evidence>
<evidence type="ECO:0000256" key="4">
    <source>
        <dbReference type="ARBA" id="ARBA00022801"/>
    </source>
</evidence>
<keyword evidence="4 7" id="KW-0378">Hydrolase</keyword>
<dbReference type="PANTHER" id="PTHR45962:SF1">
    <property type="entry name" value="N-FATTY-ACYL-AMINO ACID SYNTHASE_HYDROLASE PM20D1"/>
    <property type="match status" value="1"/>
</dbReference>
<dbReference type="InterPro" id="IPR047177">
    <property type="entry name" value="Pept_M20A"/>
</dbReference>
<dbReference type="InterPro" id="IPR036264">
    <property type="entry name" value="Bact_exopeptidase_dim_dom"/>
</dbReference>
<dbReference type="InterPro" id="IPR002933">
    <property type="entry name" value="Peptidase_M20"/>
</dbReference>
<evidence type="ECO:0000313" key="7">
    <source>
        <dbReference type="EMBL" id="RYB94394.1"/>
    </source>
</evidence>
<dbReference type="Gene3D" id="3.30.70.360">
    <property type="match status" value="1"/>
</dbReference>
<dbReference type="GO" id="GO:0046872">
    <property type="term" value="F:metal ion binding"/>
    <property type="evidence" value="ECO:0007669"/>
    <property type="project" value="UniProtKB-KW"/>
</dbReference>
<keyword evidence="2" id="KW-0645">Protease</keyword>
<feature type="domain" description="Peptidase M20 dimerisation" evidence="6">
    <location>
        <begin position="201"/>
        <end position="348"/>
    </location>
</feature>
<dbReference type="Proteomes" id="UP000294071">
    <property type="component" value="Unassembled WGS sequence"/>
</dbReference>
<reference evidence="7 8" key="1">
    <citation type="submission" date="2019-01" db="EMBL/GenBank/DDBJ databases">
        <title>Novel species of Nocardioides.</title>
        <authorList>
            <person name="Liu Q."/>
            <person name="Xin Y.-H."/>
        </authorList>
    </citation>
    <scope>NUCLEOTIDE SEQUENCE [LARGE SCALE GENOMIC DNA]</scope>
    <source>
        <strain evidence="7 8">CGMCC 4.6882</strain>
    </source>
</reference>
<evidence type="ECO:0000259" key="6">
    <source>
        <dbReference type="Pfam" id="PF07687"/>
    </source>
</evidence>
<dbReference type="AlphaFoldDB" id="A0A4Q2S212"/>
<dbReference type="RefSeq" id="WP_129399745.1">
    <property type="nucleotide sequence ID" value="NZ_SDWT01000001.1"/>
</dbReference>
<comment type="similarity">
    <text evidence="1">Belongs to the peptidase M20A family.</text>
</comment>